<organism evidence="2">
    <name type="scientific">Sigmofec virus UA08Rod_6581</name>
    <dbReference type="NCBI Taxonomy" id="2929235"/>
    <lineage>
        <taxon>Viruses</taxon>
        <taxon>Monodnaviria</taxon>
        <taxon>Sangervirae</taxon>
        <taxon>Phixviricota</taxon>
        <taxon>Malgrandaviricetes</taxon>
        <taxon>Petitvirales</taxon>
        <taxon>Microviridae</taxon>
    </lineage>
</organism>
<proteinExistence type="predicted"/>
<name>A0A976R8G0_9VIRU</name>
<protein>
    <submittedName>
        <fullName evidence="2">Uncharacterized protein</fullName>
    </submittedName>
</protein>
<evidence type="ECO:0000256" key="1">
    <source>
        <dbReference type="SAM" id="MobiDB-lite"/>
    </source>
</evidence>
<reference evidence="2" key="1">
    <citation type="submission" date="2022-02" db="EMBL/GenBank/DDBJ databases">
        <title>Towards deciphering the DNA virus diversity associated with rodent species in the families Cricetidae and Heteromyidae.</title>
        <authorList>
            <person name="Lund M."/>
            <person name="Larsen B.B."/>
            <person name="Gryseels S."/>
            <person name="Kraberger S."/>
            <person name="Rowsey D.M."/>
            <person name="Steger L."/>
            <person name="Yule K.M."/>
            <person name="Upham N.S."/>
            <person name="Worobey M."/>
            <person name="Van Doorslaer K."/>
            <person name="Varsani A."/>
        </authorList>
    </citation>
    <scope>NUCLEOTIDE SEQUENCE</scope>
    <source>
        <strain evidence="2">UA08Rod_6581</strain>
    </source>
</reference>
<dbReference type="EMBL" id="OM869504">
    <property type="protein sequence ID" value="UPW40828.1"/>
    <property type="molecule type" value="Genomic_DNA"/>
</dbReference>
<accession>A0A976R8G0</accession>
<evidence type="ECO:0000313" key="2">
    <source>
        <dbReference type="EMBL" id="UPW40828.1"/>
    </source>
</evidence>
<feature type="compositionally biased region" description="Acidic residues" evidence="1">
    <location>
        <begin position="53"/>
        <end position="80"/>
    </location>
</feature>
<feature type="compositionally biased region" description="Basic and acidic residues" evidence="1">
    <location>
        <begin position="89"/>
        <end position="102"/>
    </location>
</feature>
<sequence length="121" mass="13627">MSYFSKYKKFELDSINRDISDESETVPGQALSTKDLMRILSNGEVLPQRPSIDEGDELDLDENPYQDDSDIPWSTTDDELREQGIFIDYESKEDTSVHKQAPEGDIPDNIPDGPGKESLGD</sequence>
<feature type="region of interest" description="Disordered" evidence="1">
    <location>
        <begin position="43"/>
        <end position="121"/>
    </location>
</feature>